<evidence type="ECO:0000256" key="8">
    <source>
        <dbReference type="ARBA" id="ARBA00022884"/>
    </source>
</evidence>
<comment type="subcellular location">
    <subcellularLocation>
        <location evidence="1">Cytoplasm</location>
    </subcellularLocation>
</comment>
<keyword evidence="8" id="KW-0694">RNA-binding</keyword>
<dbReference type="InterPro" id="IPR012961">
    <property type="entry name" value="Ski2/MTR4_C"/>
</dbReference>
<dbReference type="Gene3D" id="1.10.3380.30">
    <property type="match status" value="1"/>
</dbReference>
<dbReference type="EMBL" id="KZ678135">
    <property type="protein sequence ID" value="PSN67325.1"/>
    <property type="molecule type" value="Genomic_DNA"/>
</dbReference>
<comment type="similarity">
    <text evidence="2">Belongs to the helicase family. SKI2 subfamily.</text>
</comment>
<evidence type="ECO:0000256" key="1">
    <source>
        <dbReference type="ARBA" id="ARBA00004496"/>
    </source>
</evidence>
<dbReference type="InterPro" id="IPR040801">
    <property type="entry name" value="Ski2_N"/>
</dbReference>
<feature type="domain" description="Helicase C-terminal" evidence="11">
    <location>
        <begin position="604"/>
        <end position="805"/>
    </location>
</feature>
<evidence type="ECO:0000256" key="9">
    <source>
        <dbReference type="SAM" id="MobiDB-lite"/>
    </source>
</evidence>
<dbReference type="FunFam" id="3.40.50.300:FF:000354">
    <property type="entry name" value="ATP-dependent RNA helicase SKI2"/>
    <property type="match status" value="1"/>
</dbReference>
<dbReference type="Pfam" id="PF00270">
    <property type="entry name" value="DEAD"/>
    <property type="match status" value="1"/>
</dbReference>
<keyword evidence="7" id="KW-0067">ATP-binding</keyword>
<keyword evidence="3" id="KW-0963">Cytoplasm</keyword>
<evidence type="ECO:0000256" key="4">
    <source>
        <dbReference type="ARBA" id="ARBA00022741"/>
    </source>
</evidence>
<dbReference type="GO" id="GO:0070478">
    <property type="term" value="P:nuclear-transcribed mRNA catabolic process, 3'-5' exonucleolytic nonsense-mediated decay"/>
    <property type="evidence" value="ECO:0007669"/>
    <property type="project" value="TreeGrafter"/>
</dbReference>
<dbReference type="SMART" id="SM01142">
    <property type="entry name" value="DSHCT"/>
    <property type="match status" value="1"/>
</dbReference>
<dbReference type="SMART" id="SM00487">
    <property type="entry name" value="DEXDc"/>
    <property type="match status" value="1"/>
</dbReference>
<reference evidence="12 13" key="1">
    <citation type="journal article" date="2018" name="Front. Microbiol.">
        <title>Genome-Wide Analysis of Corynespora cassiicola Leaf Fall Disease Putative Effectors.</title>
        <authorList>
            <person name="Lopez D."/>
            <person name="Ribeiro S."/>
            <person name="Label P."/>
            <person name="Fumanal B."/>
            <person name="Venisse J.S."/>
            <person name="Kohler A."/>
            <person name="de Oliveira R.R."/>
            <person name="Labutti K."/>
            <person name="Lipzen A."/>
            <person name="Lail K."/>
            <person name="Bauer D."/>
            <person name="Ohm R.A."/>
            <person name="Barry K.W."/>
            <person name="Spatafora J."/>
            <person name="Grigoriev I.V."/>
            <person name="Martin F.M."/>
            <person name="Pujade-Renaud V."/>
        </authorList>
    </citation>
    <scope>NUCLEOTIDE SEQUENCE [LARGE SCALE GENOMIC DNA]</scope>
    <source>
        <strain evidence="12 13">Philippines</strain>
    </source>
</reference>
<feature type="compositionally biased region" description="Gly residues" evidence="9">
    <location>
        <begin position="560"/>
        <end position="574"/>
    </location>
</feature>
<dbReference type="GO" id="GO:0016787">
    <property type="term" value="F:hydrolase activity"/>
    <property type="evidence" value="ECO:0007669"/>
    <property type="project" value="UniProtKB-KW"/>
</dbReference>
<accession>A0A2T2NPF7</accession>
<dbReference type="GO" id="GO:0055087">
    <property type="term" value="C:Ski complex"/>
    <property type="evidence" value="ECO:0007669"/>
    <property type="project" value="TreeGrafter"/>
</dbReference>
<dbReference type="PROSITE" id="PS51192">
    <property type="entry name" value="HELICASE_ATP_BIND_1"/>
    <property type="match status" value="1"/>
</dbReference>
<feature type="compositionally biased region" description="Acidic residues" evidence="9">
    <location>
        <begin position="249"/>
        <end position="258"/>
    </location>
</feature>
<dbReference type="FunFam" id="1.10.3380.30:FF:000001">
    <property type="entry name" value="Ski2 ATP-dependent RNA helicase"/>
    <property type="match status" value="1"/>
</dbReference>
<dbReference type="PIRSF" id="PIRSF005198">
    <property type="entry name" value="Antiviral_helicase_SKI2"/>
    <property type="match status" value="1"/>
</dbReference>
<dbReference type="Gene3D" id="3.40.50.300">
    <property type="entry name" value="P-loop containing nucleotide triphosphate hydrolases"/>
    <property type="match status" value="2"/>
</dbReference>
<dbReference type="GO" id="GO:0005524">
    <property type="term" value="F:ATP binding"/>
    <property type="evidence" value="ECO:0007669"/>
    <property type="project" value="UniProtKB-KW"/>
</dbReference>
<dbReference type="FunFam" id="3.40.50.300:FF:000987">
    <property type="entry name" value="DEAD/DEAH box RNA helicase"/>
    <property type="match status" value="1"/>
</dbReference>
<organism evidence="12 13">
    <name type="scientific">Corynespora cassiicola Philippines</name>
    <dbReference type="NCBI Taxonomy" id="1448308"/>
    <lineage>
        <taxon>Eukaryota</taxon>
        <taxon>Fungi</taxon>
        <taxon>Dikarya</taxon>
        <taxon>Ascomycota</taxon>
        <taxon>Pezizomycotina</taxon>
        <taxon>Dothideomycetes</taxon>
        <taxon>Pleosporomycetidae</taxon>
        <taxon>Pleosporales</taxon>
        <taxon>Corynesporascaceae</taxon>
        <taxon>Corynespora</taxon>
    </lineage>
</organism>
<dbReference type="SUPFAM" id="SSF52540">
    <property type="entry name" value="P-loop containing nucleoside triphosphate hydrolases"/>
    <property type="match status" value="1"/>
</dbReference>
<evidence type="ECO:0000256" key="2">
    <source>
        <dbReference type="ARBA" id="ARBA00010140"/>
    </source>
</evidence>
<evidence type="ECO:0000256" key="7">
    <source>
        <dbReference type="ARBA" id="ARBA00022840"/>
    </source>
</evidence>
<dbReference type="InterPro" id="IPR011545">
    <property type="entry name" value="DEAD/DEAH_box_helicase_dom"/>
</dbReference>
<keyword evidence="5" id="KW-0378">Hydrolase</keyword>
<dbReference type="FunFam" id="1.20.1500.20:FF:000001">
    <property type="entry name" value="DEAD/DEAH box RNA helicase"/>
    <property type="match status" value="1"/>
</dbReference>
<feature type="domain" description="Helicase ATP-binding" evidence="10">
    <location>
        <begin position="325"/>
        <end position="481"/>
    </location>
</feature>
<dbReference type="Proteomes" id="UP000240883">
    <property type="component" value="Unassembled WGS sequence"/>
</dbReference>
<dbReference type="OrthoDB" id="64767at2759"/>
<evidence type="ECO:0000256" key="3">
    <source>
        <dbReference type="ARBA" id="ARBA00022490"/>
    </source>
</evidence>
<dbReference type="GO" id="GO:0003723">
    <property type="term" value="F:RNA binding"/>
    <property type="evidence" value="ECO:0007669"/>
    <property type="project" value="UniProtKB-KW"/>
</dbReference>
<dbReference type="Pfam" id="PF00271">
    <property type="entry name" value="Helicase_C"/>
    <property type="match status" value="1"/>
</dbReference>
<evidence type="ECO:0000259" key="10">
    <source>
        <dbReference type="PROSITE" id="PS51192"/>
    </source>
</evidence>
<evidence type="ECO:0000256" key="6">
    <source>
        <dbReference type="ARBA" id="ARBA00022806"/>
    </source>
</evidence>
<dbReference type="InterPro" id="IPR025696">
    <property type="entry name" value="Beta-barrel_MTR4"/>
</dbReference>
<keyword evidence="6 12" id="KW-0347">Helicase</keyword>
<dbReference type="InterPro" id="IPR001650">
    <property type="entry name" value="Helicase_C-like"/>
</dbReference>
<keyword evidence="4" id="KW-0547">Nucleotide-binding</keyword>
<dbReference type="InterPro" id="IPR048392">
    <property type="entry name" value="MTR4-like_stalk"/>
</dbReference>
<dbReference type="PANTHER" id="PTHR12131:SF1">
    <property type="entry name" value="ATP-DEPENDENT RNA HELICASE SUPV3L1, MITOCHONDRIAL-RELATED"/>
    <property type="match status" value="1"/>
</dbReference>
<dbReference type="GO" id="GO:0003724">
    <property type="term" value="F:RNA helicase activity"/>
    <property type="evidence" value="ECO:0007669"/>
    <property type="project" value="InterPro"/>
</dbReference>
<dbReference type="InterPro" id="IPR050699">
    <property type="entry name" value="RNA-DNA_Helicase"/>
</dbReference>
<dbReference type="PROSITE" id="PS51194">
    <property type="entry name" value="HELICASE_CTER"/>
    <property type="match status" value="1"/>
</dbReference>
<evidence type="ECO:0000259" key="11">
    <source>
        <dbReference type="PROSITE" id="PS51194"/>
    </source>
</evidence>
<dbReference type="CDD" id="cd18795">
    <property type="entry name" value="SF2_C_Ski2"/>
    <property type="match status" value="1"/>
</dbReference>
<protein>
    <submittedName>
        <fullName evidence="12">Antiviral helicase</fullName>
    </submittedName>
</protein>
<proteinExistence type="inferred from homology"/>
<dbReference type="Pfam" id="PF13234">
    <property type="entry name" value="MTR4_beta-barrel"/>
    <property type="match status" value="1"/>
</dbReference>
<feature type="compositionally biased region" description="Low complexity" evidence="9">
    <location>
        <begin position="237"/>
        <end position="248"/>
    </location>
</feature>
<dbReference type="SMART" id="SM00490">
    <property type="entry name" value="HELICc"/>
    <property type="match status" value="1"/>
</dbReference>
<keyword evidence="13" id="KW-1185">Reference proteome</keyword>
<dbReference type="Pfam" id="PF17911">
    <property type="entry name" value="Ski2_N"/>
    <property type="match status" value="1"/>
</dbReference>
<dbReference type="InterPro" id="IPR016438">
    <property type="entry name" value="SKI2-like"/>
</dbReference>
<gene>
    <name evidence="12" type="ORF">BS50DRAFT_667673</name>
</gene>
<dbReference type="Gene3D" id="1.20.1500.20">
    <property type="match status" value="1"/>
</dbReference>
<dbReference type="InterPro" id="IPR027417">
    <property type="entry name" value="P-loop_NTPase"/>
</dbReference>
<evidence type="ECO:0000256" key="5">
    <source>
        <dbReference type="ARBA" id="ARBA00022801"/>
    </source>
</evidence>
<sequence>MESLATELEKLRLGYETNCANDPDWIDSIANEQRPPKRLKKTKDVIKKELEQEFLTPSNSFNTRWLNQLQQRWDAPTNYRGLFEIAPTQTRTIIRFTREGLEGRVTGYKEVTVPANSATAKNSTSLLRKPANRAEFVRGAAGFFPFAPGGLDGVEAIAAIEDEAIMQQESSGSKPSGGLDRVINFSAEGGLLEVPPGFTRGLNLEKKSILDTKAAKEVEDTLGEAPAPAASEDDAAADAAEANENAAPGDDDQSPDGEEIDALLPVEFPALAPHGALSMAANRKGGREWAHMVDINRDIKNFRELVPEMAREYPFELDTFQKEAVYHLEHGDSVFVAAHTSAGKTVVAEYGIALAAKHMTKAIYTSPIKALSNQKFRDFRQTFDDVGILTGDVQIRPEASCLIMTTEILRSMLYRGADLIRDVEFVIFDEVHYVNDMERGVVWEEVIIMLPEHVTLILLSATVPNTYEFASWVGRTKKKDIYVISTPKRPVPLEHYLWANKGMYKIVNSEKKFLEGGWKEANDVLSGKDKVKAPPANDSQGGRGGGRGGRGDQNQRGRGQRGGQRGGAQRGGGPPAQRGRGNIARTGRGGGRTTAAQDRNIWVHLIQHLRNKELLPACIFVFSKKRCEENADALSNLDYCTAAEKSAIHMTIEKSLARLSPEDRNLPQIRRLRELLSRGIAVHHGGMLPIVKEVVEILFAKTLVKVLFATETFAMGLNLPTRTVVFSGFRKHDGRAFRDLLPGEYTQMAGRAGRRGLDTVGTVIICAPGADEAPEVSRLRQMMLGEPTKLRSQFRLTYNMILNLLRVEALKIEEMIKRSFSEHATQALLPEHEKKVQLSEADLAKVKREPCNICDVDLELCHQACMDYQRMTNELHLGLLVNPVGRRILGPNRLIVYKKDGVRSVGMLLQEGTSKGNEPTVSVLEITRNPERKADDLLPYLSPCAKFFRRMPKNERDYILKPALIPLSNVECLTRTLIDIPETVRNLRSRKGTFDLASSHDEETDELLDTLKLAQDQFKPLCSSWDYEDWDEYDFGRIKNLAFRELDEARRKKGQEAANRVCLTCPDFLKHFAMEHDEWIIKENILQLRQLMSDQNLQLLPDYEQRISVLKDLGFIDEGNRVELKGKVACEIHSADELVLTELILENVLAEYEPEEIVALLSAFVFQEKTEVEPTLTASLERGISKIVEISEKVNKLQTLHQVILSSDDSNDFVSKPRFGMVEVVYEWARGMSFNRITDLTDVMEGTIVRVITRLDETCREVKNAARIIGDPTLFQKMGTCQELIKRDICNCASLYL</sequence>
<dbReference type="PANTHER" id="PTHR12131">
    <property type="entry name" value="ATP-DEPENDENT RNA AND DNA HELICASE"/>
    <property type="match status" value="1"/>
</dbReference>
<dbReference type="Pfam" id="PF08148">
    <property type="entry name" value="DSHCT"/>
    <property type="match status" value="1"/>
</dbReference>
<name>A0A2T2NPF7_CORCC</name>
<dbReference type="STRING" id="1448308.A0A2T2NPF7"/>
<feature type="compositionally biased region" description="Low complexity" evidence="9">
    <location>
        <begin position="575"/>
        <end position="586"/>
    </location>
</feature>
<dbReference type="InterPro" id="IPR014001">
    <property type="entry name" value="Helicase_ATP-bd"/>
</dbReference>
<evidence type="ECO:0000313" key="12">
    <source>
        <dbReference type="EMBL" id="PSN67325.1"/>
    </source>
</evidence>
<evidence type="ECO:0000313" key="13">
    <source>
        <dbReference type="Proteomes" id="UP000240883"/>
    </source>
</evidence>
<feature type="region of interest" description="Disordered" evidence="9">
    <location>
        <begin position="526"/>
        <end position="594"/>
    </location>
</feature>
<feature type="region of interest" description="Disordered" evidence="9">
    <location>
        <begin position="219"/>
        <end position="258"/>
    </location>
</feature>
<dbReference type="Pfam" id="PF21408">
    <property type="entry name" value="MTR4-like_stalk"/>
    <property type="match status" value="1"/>
</dbReference>